<gene>
    <name evidence="2" type="ORF">Tci_885877</name>
</gene>
<sequence length="117" mass="12097">TTGAPPRGPPRKTDSRGPRGREVLGAVRERLLSAGGHALEVVFVAGVIVNLNRQRAPAGRVAGRDSRLVWLGADGGGKPNPVGVLADVGILPGLQVVDLRHAWLGFEAVVFAVLVAA</sequence>
<accession>A0A699TXW2</accession>
<dbReference type="EMBL" id="BKCJ011275650">
    <property type="protein sequence ID" value="GFD13908.1"/>
    <property type="molecule type" value="Genomic_DNA"/>
</dbReference>
<evidence type="ECO:0000256" key="1">
    <source>
        <dbReference type="SAM" id="MobiDB-lite"/>
    </source>
</evidence>
<reference evidence="2" key="1">
    <citation type="journal article" date="2019" name="Sci. Rep.">
        <title>Draft genome of Tanacetum cinerariifolium, the natural source of mosquito coil.</title>
        <authorList>
            <person name="Yamashiro T."/>
            <person name="Shiraishi A."/>
            <person name="Satake H."/>
            <person name="Nakayama K."/>
        </authorList>
    </citation>
    <scope>NUCLEOTIDE SEQUENCE</scope>
</reference>
<evidence type="ECO:0000313" key="2">
    <source>
        <dbReference type="EMBL" id="GFD13908.1"/>
    </source>
</evidence>
<protein>
    <submittedName>
        <fullName evidence="2">Uncharacterized protein</fullName>
    </submittedName>
</protein>
<organism evidence="2">
    <name type="scientific">Tanacetum cinerariifolium</name>
    <name type="common">Dalmatian daisy</name>
    <name type="synonym">Chrysanthemum cinerariifolium</name>
    <dbReference type="NCBI Taxonomy" id="118510"/>
    <lineage>
        <taxon>Eukaryota</taxon>
        <taxon>Viridiplantae</taxon>
        <taxon>Streptophyta</taxon>
        <taxon>Embryophyta</taxon>
        <taxon>Tracheophyta</taxon>
        <taxon>Spermatophyta</taxon>
        <taxon>Magnoliopsida</taxon>
        <taxon>eudicotyledons</taxon>
        <taxon>Gunneridae</taxon>
        <taxon>Pentapetalae</taxon>
        <taxon>asterids</taxon>
        <taxon>campanulids</taxon>
        <taxon>Asterales</taxon>
        <taxon>Asteraceae</taxon>
        <taxon>Asteroideae</taxon>
        <taxon>Anthemideae</taxon>
        <taxon>Anthemidinae</taxon>
        <taxon>Tanacetum</taxon>
    </lineage>
</organism>
<name>A0A699TXW2_TANCI</name>
<proteinExistence type="predicted"/>
<comment type="caution">
    <text evidence="2">The sequence shown here is derived from an EMBL/GenBank/DDBJ whole genome shotgun (WGS) entry which is preliminary data.</text>
</comment>
<feature type="non-terminal residue" evidence="2">
    <location>
        <position position="1"/>
    </location>
</feature>
<dbReference type="AlphaFoldDB" id="A0A699TXW2"/>
<feature type="compositionally biased region" description="Basic and acidic residues" evidence="1">
    <location>
        <begin position="11"/>
        <end position="20"/>
    </location>
</feature>
<feature type="region of interest" description="Disordered" evidence="1">
    <location>
        <begin position="1"/>
        <end position="20"/>
    </location>
</feature>